<sequence>MITVPSGEATATNDPLDGPLNTSLDNEADNSYANSSTGGSQSPGPLPADVPEVSGTAQSTPQQDVEQASFDTAMSKAKSTSENTNQPEVAPGRSQNSPEEITPVPSERRSTLQVFVGFQNPVWDRLAENTRKTQNRNASPRDSQSGERTPQKSTVPKREVESVPSAPTTEAQSAQHTEVEPSADAAELSTADANGELDLQPTNVPKADEEKAQDPKILNPDTEAGSQIVTGENSVDCSRNLQGWVFPRSPAVSAPPSLVPDRVDASLYGDVQENNYMRSMTSLLGGGESSISSLADILVWSDTTMGMGMATALLASNHSSPTDLLYSTGPSLRSVSNILGSAGSAFSSGVVSGTRSTLQSINHVLESFERRTAEGMRSAVRYLISHLTHRWTQAGPH</sequence>
<dbReference type="PANTHER" id="PTHR37365">
    <property type="entry name" value="TESTIS-EXPRESSED PROTEIN 44"/>
    <property type="match status" value="1"/>
</dbReference>
<evidence type="ECO:0000313" key="2">
    <source>
        <dbReference type="RefSeq" id="XP_020011840.1"/>
    </source>
</evidence>
<dbReference type="InterPro" id="IPR031460">
    <property type="entry name" value="DUF4678"/>
</dbReference>
<dbReference type="Pfam" id="PF15727">
    <property type="entry name" value="DUF4678"/>
    <property type="match status" value="1"/>
</dbReference>
<dbReference type="PANTHER" id="PTHR37365:SF1">
    <property type="entry name" value="TESTIS-EXPRESSED PROTEIN 44"/>
    <property type="match status" value="1"/>
</dbReference>
<dbReference type="KEGG" id="ccan:109681469"/>
<protein>
    <submittedName>
        <fullName evidence="2">Uncharacterized protein C2orf57 homolog</fullName>
    </submittedName>
</protein>
<dbReference type="AlphaFoldDB" id="A0A8B7U2F2"/>
<proteinExistence type="predicted"/>
<dbReference type="CTD" id="165100"/>
<dbReference type="GeneID" id="109681469"/>
<name>A0A8B7U2F2_CASCN</name>
<accession>A0A8B7U2F2</accession>
<dbReference type="Proteomes" id="UP001732720">
    <property type="component" value="Chromosome 4"/>
</dbReference>
<keyword evidence="1" id="KW-1185">Reference proteome</keyword>
<dbReference type="RefSeq" id="XP_020011840.1">
    <property type="nucleotide sequence ID" value="XM_020156251.1"/>
</dbReference>
<reference evidence="2" key="1">
    <citation type="submission" date="2025-08" db="UniProtKB">
        <authorList>
            <consortium name="RefSeq"/>
        </authorList>
    </citation>
    <scope>IDENTIFICATION</scope>
    <source>
        <tissue evidence="2">Leukocyte</tissue>
    </source>
</reference>
<gene>
    <name evidence="2" type="primary">Tex44</name>
</gene>
<organism evidence="2">
    <name type="scientific">Castor canadensis</name>
    <name type="common">American beaver</name>
    <dbReference type="NCBI Taxonomy" id="51338"/>
    <lineage>
        <taxon>Eukaryota</taxon>
        <taxon>Metazoa</taxon>
        <taxon>Chordata</taxon>
        <taxon>Craniata</taxon>
        <taxon>Vertebrata</taxon>
        <taxon>Euteleostomi</taxon>
        <taxon>Mammalia</taxon>
        <taxon>Eutheria</taxon>
        <taxon>Euarchontoglires</taxon>
        <taxon>Glires</taxon>
        <taxon>Rodentia</taxon>
        <taxon>Castorimorpha</taxon>
        <taxon>Castoridae</taxon>
        <taxon>Castor</taxon>
    </lineage>
</organism>
<dbReference type="OrthoDB" id="9838056at2759"/>
<evidence type="ECO:0000313" key="1">
    <source>
        <dbReference type="Proteomes" id="UP001732720"/>
    </source>
</evidence>